<evidence type="ECO:0000313" key="4">
    <source>
        <dbReference type="Proteomes" id="UP000198995"/>
    </source>
</evidence>
<dbReference type="STRING" id="2741.SAMN04489866_10758"/>
<dbReference type="GO" id="GO:0016831">
    <property type="term" value="F:carboxy-lyase activity"/>
    <property type="evidence" value="ECO:0007669"/>
    <property type="project" value="InterPro"/>
</dbReference>
<gene>
    <name evidence="3" type="ORF">SAMN04489866_10758</name>
</gene>
<dbReference type="Proteomes" id="UP000198995">
    <property type="component" value="Unassembled WGS sequence"/>
</dbReference>
<dbReference type="AlphaFoldDB" id="A0A1G6XT50"/>
<protein>
    <recommendedName>
        <fullName evidence="2">Amidohydrolase-related domain-containing protein</fullName>
    </recommendedName>
</protein>
<accession>A0A1G6XT50</accession>
<dbReference type="PANTHER" id="PTHR21240:SF19">
    <property type="entry name" value="CATALYTIC_ HYDROLASE"/>
    <property type="match status" value="1"/>
</dbReference>
<organism evidence="3 4">
    <name type="scientific">Peptococcus niger</name>
    <dbReference type="NCBI Taxonomy" id="2741"/>
    <lineage>
        <taxon>Bacteria</taxon>
        <taxon>Bacillati</taxon>
        <taxon>Bacillota</taxon>
        <taxon>Clostridia</taxon>
        <taxon>Eubacteriales</taxon>
        <taxon>Peptococcaceae</taxon>
        <taxon>Peptococcus</taxon>
    </lineage>
</organism>
<dbReference type="OrthoDB" id="9771932at2"/>
<evidence type="ECO:0000256" key="1">
    <source>
        <dbReference type="ARBA" id="ARBA00023239"/>
    </source>
</evidence>
<dbReference type="Pfam" id="PF04909">
    <property type="entry name" value="Amidohydro_2"/>
    <property type="match status" value="1"/>
</dbReference>
<dbReference type="InterPro" id="IPR032466">
    <property type="entry name" value="Metal_Hydrolase"/>
</dbReference>
<dbReference type="EMBL" id="FNAF01000007">
    <property type="protein sequence ID" value="SDD80567.1"/>
    <property type="molecule type" value="Genomic_DNA"/>
</dbReference>
<name>A0A1G6XT50_PEPNI</name>
<keyword evidence="4" id="KW-1185">Reference proteome</keyword>
<dbReference type="PANTHER" id="PTHR21240">
    <property type="entry name" value="2-AMINO-3-CARBOXYLMUCONATE-6-SEMIALDEHYDE DECARBOXYLASE"/>
    <property type="match status" value="1"/>
</dbReference>
<dbReference type="SUPFAM" id="SSF51556">
    <property type="entry name" value="Metallo-dependent hydrolases"/>
    <property type="match status" value="1"/>
</dbReference>
<dbReference type="InterPro" id="IPR032465">
    <property type="entry name" value="ACMSD"/>
</dbReference>
<dbReference type="RefSeq" id="WP_091791953.1">
    <property type="nucleotide sequence ID" value="NZ_FNAF01000007.1"/>
</dbReference>
<dbReference type="GO" id="GO:0016787">
    <property type="term" value="F:hydrolase activity"/>
    <property type="evidence" value="ECO:0007669"/>
    <property type="project" value="InterPro"/>
</dbReference>
<proteinExistence type="predicted"/>
<keyword evidence="1" id="KW-0456">Lyase</keyword>
<dbReference type="Gene3D" id="3.20.20.140">
    <property type="entry name" value="Metal-dependent hydrolases"/>
    <property type="match status" value="1"/>
</dbReference>
<evidence type="ECO:0000313" key="3">
    <source>
        <dbReference type="EMBL" id="SDD80567.1"/>
    </source>
</evidence>
<reference evidence="3 4" key="1">
    <citation type="submission" date="2016-10" db="EMBL/GenBank/DDBJ databases">
        <authorList>
            <person name="de Groot N.N."/>
        </authorList>
    </citation>
    <scope>NUCLEOTIDE SEQUENCE [LARGE SCALE GENOMIC DNA]</scope>
    <source>
        <strain evidence="3 4">DSM 20475</strain>
    </source>
</reference>
<dbReference type="InterPro" id="IPR006680">
    <property type="entry name" value="Amidohydro-rel"/>
</dbReference>
<feature type="domain" description="Amidohydrolase-related" evidence="2">
    <location>
        <begin position="53"/>
        <end position="280"/>
    </location>
</feature>
<evidence type="ECO:0000259" key="2">
    <source>
        <dbReference type="Pfam" id="PF04909"/>
    </source>
</evidence>
<sequence length="280" mass="31205">MAIIDCRFRPHTESILRGLTESPIFREGLLASGLDLDEYVAGAESVAKICKDLRAFGIEKAILVGRDAETTYGFKPNNDELKKFVEEDPHLFCAFAGLDPHKGMQAVRTLDHLVKEEGFVGAATDPIYNQLPIDHAKFYPIYAKCCELDIPIVITTGPARFTEGTVSAFAHPDQIDRVANDFPELRVIVSHGAWPYISEMVGCAFRNKNVYVECSEYEKFPGSEAFIEAAKGILQDRVVFASAHPFVHYKDAVALYDGFGFTDDVKEKIMYKNAKRVLGL</sequence>